<dbReference type="EMBL" id="CAKXAJ010026031">
    <property type="protein sequence ID" value="CAH2252107.1"/>
    <property type="molecule type" value="Genomic_DNA"/>
</dbReference>
<comment type="caution">
    <text evidence="1">The sequence shown here is derived from an EMBL/GenBank/DDBJ whole genome shotgun (WGS) entry which is preliminary data.</text>
</comment>
<name>A0A8S4S9A5_9NEOP</name>
<keyword evidence="2" id="KW-1185">Reference proteome</keyword>
<evidence type="ECO:0000313" key="2">
    <source>
        <dbReference type="Proteomes" id="UP000838756"/>
    </source>
</evidence>
<gene>
    <name evidence="1" type="primary">jg13889</name>
    <name evidence="1" type="ORF">PAEG_LOCUS22394</name>
</gene>
<dbReference type="AlphaFoldDB" id="A0A8S4S9A5"/>
<evidence type="ECO:0000313" key="1">
    <source>
        <dbReference type="EMBL" id="CAH2252107.1"/>
    </source>
</evidence>
<protein>
    <submittedName>
        <fullName evidence="1">Jg13889 protein</fullName>
    </submittedName>
</protein>
<dbReference type="Proteomes" id="UP000838756">
    <property type="component" value="Unassembled WGS sequence"/>
</dbReference>
<sequence>MKRVSRARDAGRLWDARAGERLAWAFGETGASESQRLNVLKNLYRIDINKWTAMRHAVSLSRRRIFSVRWPHTHTRAINTAPNESALRAARRYLLSADIGRRAASSAP</sequence>
<accession>A0A8S4S9A5</accession>
<proteinExistence type="predicted"/>
<reference evidence="1" key="1">
    <citation type="submission" date="2022-03" db="EMBL/GenBank/DDBJ databases">
        <authorList>
            <person name="Lindestad O."/>
        </authorList>
    </citation>
    <scope>NUCLEOTIDE SEQUENCE</scope>
</reference>
<organism evidence="1 2">
    <name type="scientific">Pararge aegeria aegeria</name>
    <dbReference type="NCBI Taxonomy" id="348720"/>
    <lineage>
        <taxon>Eukaryota</taxon>
        <taxon>Metazoa</taxon>
        <taxon>Ecdysozoa</taxon>
        <taxon>Arthropoda</taxon>
        <taxon>Hexapoda</taxon>
        <taxon>Insecta</taxon>
        <taxon>Pterygota</taxon>
        <taxon>Neoptera</taxon>
        <taxon>Endopterygota</taxon>
        <taxon>Lepidoptera</taxon>
        <taxon>Glossata</taxon>
        <taxon>Ditrysia</taxon>
        <taxon>Papilionoidea</taxon>
        <taxon>Nymphalidae</taxon>
        <taxon>Satyrinae</taxon>
        <taxon>Satyrini</taxon>
        <taxon>Parargina</taxon>
        <taxon>Pararge</taxon>
    </lineage>
</organism>